<keyword evidence="4" id="KW-0238">DNA-binding</keyword>
<keyword evidence="10" id="KW-1185">Reference proteome</keyword>
<dbReference type="PANTHER" id="PTHR47171:SF1">
    <property type="entry name" value="ZN(II)2CYS6 TRANSCRIPTION FACTOR (EUROFUNG)"/>
    <property type="match status" value="1"/>
</dbReference>
<dbReference type="GO" id="GO:0006351">
    <property type="term" value="P:DNA-templated transcription"/>
    <property type="evidence" value="ECO:0007669"/>
    <property type="project" value="InterPro"/>
</dbReference>
<keyword evidence="6" id="KW-0539">Nucleus</keyword>
<dbReference type="KEGG" id="trg:TRUGW13939_10002"/>
<dbReference type="Proteomes" id="UP000509510">
    <property type="component" value="Chromosome V"/>
</dbReference>
<reference evidence="10" key="1">
    <citation type="submission" date="2020-06" db="EMBL/GenBank/DDBJ databases">
        <title>A chromosome-scale genome assembly of Talaromyces rugulosus W13939.</title>
        <authorList>
            <person name="Wang B."/>
            <person name="Guo L."/>
            <person name="Ye K."/>
            <person name="Wang L."/>
        </authorList>
    </citation>
    <scope>NUCLEOTIDE SEQUENCE [LARGE SCALE GENOMIC DNA]</scope>
    <source>
        <strain evidence="10">W13939</strain>
    </source>
</reference>
<dbReference type="PROSITE" id="PS50048">
    <property type="entry name" value="ZN2_CY6_FUNGAL_2"/>
    <property type="match status" value="1"/>
</dbReference>
<organism evidence="9 10">
    <name type="scientific">Talaromyces rugulosus</name>
    <name type="common">Penicillium rugulosum</name>
    <dbReference type="NCBI Taxonomy" id="121627"/>
    <lineage>
        <taxon>Eukaryota</taxon>
        <taxon>Fungi</taxon>
        <taxon>Dikarya</taxon>
        <taxon>Ascomycota</taxon>
        <taxon>Pezizomycotina</taxon>
        <taxon>Eurotiomycetes</taxon>
        <taxon>Eurotiomycetidae</taxon>
        <taxon>Eurotiales</taxon>
        <taxon>Trichocomaceae</taxon>
        <taxon>Talaromyces</taxon>
        <taxon>Talaromyces sect. Islandici</taxon>
    </lineage>
</organism>
<dbReference type="GO" id="GO:0008270">
    <property type="term" value="F:zinc ion binding"/>
    <property type="evidence" value="ECO:0007669"/>
    <property type="project" value="InterPro"/>
</dbReference>
<evidence type="ECO:0000256" key="5">
    <source>
        <dbReference type="ARBA" id="ARBA00023163"/>
    </source>
</evidence>
<dbReference type="PANTHER" id="PTHR47171">
    <property type="entry name" value="FARA-RELATED"/>
    <property type="match status" value="1"/>
</dbReference>
<evidence type="ECO:0000313" key="10">
    <source>
        <dbReference type="Proteomes" id="UP000509510"/>
    </source>
</evidence>
<dbReference type="InterPro" id="IPR007219">
    <property type="entry name" value="XnlR_reg_dom"/>
</dbReference>
<evidence type="ECO:0000256" key="4">
    <source>
        <dbReference type="ARBA" id="ARBA00023125"/>
    </source>
</evidence>
<dbReference type="Pfam" id="PF00172">
    <property type="entry name" value="Zn_clus"/>
    <property type="match status" value="1"/>
</dbReference>
<keyword evidence="3" id="KW-0805">Transcription regulation</keyword>
<dbReference type="GO" id="GO:0003677">
    <property type="term" value="F:DNA binding"/>
    <property type="evidence" value="ECO:0007669"/>
    <property type="project" value="UniProtKB-KW"/>
</dbReference>
<protein>
    <recommendedName>
        <fullName evidence="8">Zn(2)-C6 fungal-type domain-containing protein</fullName>
    </recommendedName>
</protein>
<keyword evidence="5" id="KW-0804">Transcription</keyword>
<gene>
    <name evidence="9" type="ORF">TRUGW13939_10002</name>
</gene>
<dbReference type="GeneID" id="55997483"/>
<feature type="compositionally biased region" description="Polar residues" evidence="7">
    <location>
        <begin position="75"/>
        <end position="94"/>
    </location>
</feature>
<evidence type="ECO:0000256" key="1">
    <source>
        <dbReference type="ARBA" id="ARBA00022723"/>
    </source>
</evidence>
<name>A0A7H8R9N5_TALRU</name>
<evidence type="ECO:0000256" key="7">
    <source>
        <dbReference type="SAM" id="MobiDB-lite"/>
    </source>
</evidence>
<dbReference type="Pfam" id="PF04082">
    <property type="entry name" value="Fungal_trans"/>
    <property type="match status" value="1"/>
</dbReference>
<feature type="compositionally biased region" description="Polar residues" evidence="7">
    <location>
        <begin position="1"/>
        <end position="17"/>
    </location>
</feature>
<dbReference type="RefSeq" id="XP_035349011.1">
    <property type="nucleotide sequence ID" value="XM_035493118.1"/>
</dbReference>
<evidence type="ECO:0000256" key="2">
    <source>
        <dbReference type="ARBA" id="ARBA00022833"/>
    </source>
</evidence>
<dbReference type="InterPro" id="IPR001138">
    <property type="entry name" value="Zn2Cys6_DnaBD"/>
</dbReference>
<sequence>MPSGFMSSPEQTRTQLARGSAKRTKVACKSCHHRRVKCDAGDVRPCWHCRLRGTQCELIESRRGKYTRKKPVGVRSNNKSPGTPASAEPNQSAGVPTPRTAPEETCSPDQPSSLAQAPSPPTTASLIPENIQEGYDASDGPEMLYARLAESGPDAESPGFSTEQHMRSYYMGDSFSLAFIVRSLSATSSQLKLHYPIPNNVAEHAQNSAEGLKHSDPATLAYLNMHGAFTLPPQDVSDELVYIFFNCVHPAFPVLDRQDFCALYRHDRSSLLVQQTIYFLASIICSEASLKRAGFLDRYSARRAFYLRAKALYDMDCEKNKERLAAVLFLLGFWWEGPEDQKDTWHWLGAAIGLAQTLGIHRSTANAGMSFRQRAIWKRIWWSIYIRDRHAAASLGRPCRINDEDCDVEALDVEDFLVDNESESELLPTEYQYHRLYVIEMAKLAVILGKLLNHEFAPCKVNPQNISTERLSEHLCEWESNLPSEFHRTSVDETLGAPFWSSMLHTSYYNCQILLFRPDCRGFETQKPASLNKKARVAADAITRLVEDLLAAGTLGFGQLHLVPAIFAALSIHAVTIRSGDQIQKQLAENRARQCILGMSELAKGWPVAGWILRLFINLMKRLTGQNGSSVAGPAQLPPGTLNRDHHFGQQSTQSVPSNGNFPTYPTSNADQYLLAKNASFSQGQEGFGLVETDQLMSDIIWGSGQNDLDFDLMLNGAQSTSMFPAHLGFLQGQGPAARTF</sequence>
<evidence type="ECO:0000259" key="8">
    <source>
        <dbReference type="PROSITE" id="PS50048"/>
    </source>
</evidence>
<keyword evidence="2" id="KW-0862">Zinc</keyword>
<feature type="compositionally biased region" description="Low complexity" evidence="7">
    <location>
        <begin position="107"/>
        <end position="126"/>
    </location>
</feature>
<dbReference type="InterPro" id="IPR052073">
    <property type="entry name" value="Amide_Lactam_Regulators"/>
</dbReference>
<dbReference type="OrthoDB" id="5121955at2759"/>
<dbReference type="AlphaFoldDB" id="A0A7H8R9N5"/>
<accession>A0A7H8R9N5</accession>
<dbReference type="EMBL" id="CP055902">
    <property type="protein sequence ID" value="QKX62837.1"/>
    <property type="molecule type" value="Genomic_DNA"/>
</dbReference>
<evidence type="ECO:0000256" key="3">
    <source>
        <dbReference type="ARBA" id="ARBA00023015"/>
    </source>
</evidence>
<dbReference type="CDD" id="cd12148">
    <property type="entry name" value="fungal_TF_MHR"/>
    <property type="match status" value="1"/>
</dbReference>
<dbReference type="CDD" id="cd00067">
    <property type="entry name" value="GAL4"/>
    <property type="match status" value="1"/>
</dbReference>
<dbReference type="Gene3D" id="4.10.240.10">
    <property type="entry name" value="Zn(2)-C6 fungal-type DNA-binding domain"/>
    <property type="match status" value="1"/>
</dbReference>
<dbReference type="InterPro" id="IPR036864">
    <property type="entry name" value="Zn2-C6_fun-type_DNA-bd_sf"/>
</dbReference>
<feature type="region of interest" description="Disordered" evidence="7">
    <location>
        <begin position="1"/>
        <end position="24"/>
    </location>
</feature>
<dbReference type="SUPFAM" id="SSF57701">
    <property type="entry name" value="Zn2/Cys6 DNA-binding domain"/>
    <property type="match status" value="1"/>
</dbReference>
<keyword evidence="1" id="KW-0479">Metal-binding</keyword>
<feature type="region of interest" description="Disordered" evidence="7">
    <location>
        <begin position="67"/>
        <end position="127"/>
    </location>
</feature>
<dbReference type="SMART" id="SM00066">
    <property type="entry name" value="GAL4"/>
    <property type="match status" value="1"/>
</dbReference>
<feature type="domain" description="Zn(2)-C6 fungal-type" evidence="8">
    <location>
        <begin position="27"/>
        <end position="58"/>
    </location>
</feature>
<proteinExistence type="predicted"/>
<dbReference type="GO" id="GO:0000981">
    <property type="term" value="F:DNA-binding transcription factor activity, RNA polymerase II-specific"/>
    <property type="evidence" value="ECO:0007669"/>
    <property type="project" value="InterPro"/>
</dbReference>
<dbReference type="PROSITE" id="PS00463">
    <property type="entry name" value="ZN2_CY6_FUNGAL_1"/>
    <property type="match status" value="1"/>
</dbReference>
<feature type="compositionally biased region" description="Polar residues" evidence="7">
    <location>
        <begin position="649"/>
        <end position="660"/>
    </location>
</feature>
<feature type="region of interest" description="Disordered" evidence="7">
    <location>
        <begin position="629"/>
        <end position="660"/>
    </location>
</feature>
<evidence type="ECO:0000313" key="9">
    <source>
        <dbReference type="EMBL" id="QKX62837.1"/>
    </source>
</evidence>
<dbReference type="SMART" id="SM00906">
    <property type="entry name" value="Fungal_trans"/>
    <property type="match status" value="1"/>
</dbReference>
<evidence type="ECO:0000256" key="6">
    <source>
        <dbReference type="ARBA" id="ARBA00023242"/>
    </source>
</evidence>